<dbReference type="GeneID" id="65120834"/>
<dbReference type="KEGG" id="vg:65120834"/>
<evidence type="ECO:0000256" key="1">
    <source>
        <dbReference type="SAM" id="MobiDB-lite"/>
    </source>
</evidence>
<evidence type="ECO:0000313" key="2">
    <source>
        <dbReference type="EMBL" id="QDH92851.1"/>
    </source>
</evidence>
<name>A0A514DGW2_9CAUD</name>
<protein>
    <recommendedName>
        <fullName evidence="4">Helix-turn-helix DNA binding domain protein</fullName>
    </recommendedName>
</protein>
<dbReference type="RefSeq" id="YP_010102980.1">
    <property type="nucleotide sequence ID" value="NC_055804.1"/>
</dbReference>
<proteinExistence type="predicted"/>
<accession>A0A514DGW2</accession>
<keyword evidence="3" id="KW-1185">Reference proteome</keyword>
<organism evidence="2 3">
    <name type="scientific">Gordonia phage Bakery</name>
    <dbReference type="NCBI Taxonomy" id="2591205"/>
    <lineage>
        <taxon>Viruses</taxon>
        <taxon>Duplodnaviria</taxon>
        <taxon>Heunggongvirae</taxon>
        <taxon>Uroviricota</taxon>
        <taxon>Caudoviricetes</taxon>
        <taxon>Stackebrandtviridae</taxon>
        <taxon>Frickvirinae</taxon>
        <taxon>Wizardvirus</taxon>
        <taxon>Wizardvirus bakery</taxon>
    </lineage>
</organism>
<dbReference type="EMBL" id="MK937603">
    <property type="protein sequence ID" value="QDH92851.1"/>
    <property type="molecule type" value="Genomic_DNA"/>
</dbReference>
<feature type="compositionally biased region" description="Low complexity" evidence="1">
    <location>
        <begin position="419"/>
        <end position="433"/>
    </location>
</feature>
<evidence type="ECO:0000313" key="3">
    <source>
        <dbReference type="Proteomes" id="UP000318284"/>
    </source>
</evidence>
<sequence length="442" mass="48432">MTTGRQYAKVWFRLMRDRDFTTMPQFDKMLYLAILASDSLNAAGVTPLYYRRWALACADDGTIPTDRDVKAGLTRLEANAYVYTDEYTGELLVRTFIRGDQVDKQPNVLKSALRAITAIQSDKLSAVLLGEFDRGITIPQIKAKTAEATRRMQDQMDAMATEAIEHLKSTSEGITEPYPQPFPEEFPEGLSEPFAKALTEGFGRPGKTDPFPEPFPEGMPKPPVEVVVGVEVETSPTEVVALGEQPEIADTDTADTTGDDSPNGPPPTLDPEWADRCSDCGDPVWTGGADGKPHPSGRCPNCRADTSARNDPEPPSVCANHRRNPNPGVPCRACGNFRRAHERWTERENRRRAQSGVDARRTQAELTRAEIDACDLCDDHGYELTNGDGPSGVCRHNPDQAAVNARGRQRLDAIRAQMAAAKSAKTTPAADAQPEPEQDPEP</sequence>
<dbReference type="Proteomes" id="UP000318284">
    <property type="component" value="Segment"/>
</dbReference>
<feature type="region of interest" description="Disordered" evidence="1">
    <location>
        <begin position="305"/>
        <end position="325"/>
    </location>
</feature>
<reference evidence="2 3" key="1">
    <citation type="submission" date="2019-05" db="EMBL/GenBank/DDBJ databases">
        <authorList>
            <person name="Hammer B.W."/>
            <person name="Collado J."/>
            <person name="Fitzgerald H.N."/>
            <person name="Graziano A."/>
            <person name="Haggerty C.V."/>
            <person name="Kim S."/>
            <person name="Ogunsemowo I.H."/>
            <person name="Reddy N."/>
            <person name="Butela K.A."/>
            <person name="Garlena R.A."/>
            <person name="Russell D.A."/>
            <person name="Pope W.H."/>
            <person name="Jacobs-Sera D."/>
            <person name="Hatfull G.F."/>
        </authorList>
    </citation>
    <scope>NUCLEOTIDE SEQUENCE [LARGE SCALE GENOMIC DNA]</scope>
</reference>
<feature type="region of interest" description="Disordered" evidence="1">
    <location>
        <begin position="417"/>
        <end position="442"/>
    </location>
</feature>
<feature type="region of interest" description="Disordered" evidence="1">
    <location>
        <begin position="242"/>
        <end position="274"/>
    </location>
</feature>
<gene>
    <name evidence="2" type="primary">66</name>
    <name evidence="2" type="ORF">SEA_BAKERY_66</name>
</gene>
<evidence type="ECO:0008006" key="4">
    <source>
        <dbReference type="Google" id="ProtNLM"/>
    </source>
</evidence>